<organism evidence="11">
    <name type="scientific">Tanacetum cinerariifolium</name>
    <name type="common">Dalmatian daisy</name>
    <name type="synonym">Chrysanthemum cinerariifolium</name>
    <dbReference type="NCBI Taxonomy" id="118510"/>
    <lineage>
        <taxon>Eukaryota</taxon>
        <taxon>Viridiplantae</taxon>
        <taxon>Streptophyta</taxon>
        <taxon>Embryophyta</taxon>
        <taxon>Tracheophyta</taxon>
        <taxon>Spermatophyta</taxon>
        <taxon>Magnoliopsida</taxon>
        <taxon>eudicotyledons</taxon>
        <taxon>Gunneridae</taxon>
        <taxon>Pentapetalae</taxon>
        <taxon>asterids</taxon>
        <taxon>campanulids</taxon>
        <taxon>Asterales</taxon>
        <taxon>Asteraceae</taxon>
        <taxon>Asteroideae</taxon>
        <taxon>Anthemideae</taxon>
        <taxon>Anthemidinae</taxon>
        <taxon>Tanacetum</taxon>
    </lineage>
</organism>
<reference evidence="11" key="1">
    <citation type="journal article" date="2019" name="Sci. Rep.">
        <title>Draft genome of Tanacetum cinerariifolium, the natural source of mosquito coil.</title>
        <authorList>
            <person name="Yamashiro T."/>
            <person name="Shiraishi A."/>
            <person name="Satake H."/>
            <person name="Nakayama K."/>
        </authorList>
    </citation>
    <scope>NUCLEOTIDE SEQUENCE</scope>
</reference>
<evidence type="ECO:0000256" key="1">
    <source>
        <dbReference type="ARBA" id="ARBA00000966"/>
    </source>
</evidence>
<comment type="catalytic activity">
    <reaction evidence="1">
        <text>Endohydrolysis of (1-&gt;4)-beta-D-glucosidic linkages in cellulose, lichenin and cereal beta-D-glucans.</text>
        <dbReference type="EC" id="3.2.1.4"/>
    </reaction>
</comment>
<evidence type="ECO:0000256" key="9">
    <source>
        <dbReference type="SAM" id="MobiDB-lite"/>
    </source>
</evidence>
<dbReference type="AlphaFoldDB" id="A0A6L2KLY4"/>
<keyword evidence="4" id="KW-0378">Hydrolase</keyword>
<dbReference type="Gene3D" id="1.50.10.10">
    <property type="match status" value="1"/>
</dbReference>
<evidence type="ECO:0000256" key="6">
    <source>
        <dbReference type="ARBA" id="ARBA00023277"/>
    </source>
</evidence>
<keyword evidence="7" id="KW-0326">Glycosidase</keyword>
<dbReference type="EMBL" id="BKCJ010002727">
    <property type="protein sequence ID" value="GEU50523.1"/>
    <property type="molecule type" value="Genomic_DNA"/>
</dbReference>
<evidence type="ECO:0000256" key="2">
    <source>
        <dbReference type="ARBA" id="ARBA00007072"/>
    </source>
</evidence>
<accession>A0A6L2KLY4</accession>
<dbReference type="EC" id="3.2.1.4" evidence="3"/>
<comment type="similarity">
    <text evidence="2">Belongs to the glycosyl hydrolase 9 (cellulase E) family.</text>
</comment>
<name>A0A6L2KLY4_TANCI</name>
<dbReference type="GO" id="GO:0008810">
    <property type="term" value="F:cellulase activity"/>
    <property type="evidence" value="ECO:0007669"/>
    <property type="project" value="UniProtKB-EC"/>
</dbReference>
<feature type="region of interest" description="Disordered" evidence="9">
    <location>
        <begin position="1"/>
        <end position="28"/>
    </location>
</feature>
<sequence>MGRAGTSPSGTGTQSFDNTTSSPLPYANSSRVRVNRSISCMGKIKCNFLSHWGPSNFKEGSYHLEVTPNNQMMSNMSAMMPSQPLVPWMQFGLFGGNRTLSSQSISDQMFNLGAKKSTKKGSNDTEEMINVLSSMEAANILSRRGVAASVSPADVLPAVGVLTVSGSFPTVSAIFTTASVVTPYTRRSRGIRIIGTKDKGKEKVIETEVPKKRKLQEQIDARVAREMEEEFARENQRLSLHTSNEVIAKRLSKYEQAKANLSVREKIDLINWKLYDTYDVHHVSTKDQDIFMLVEKDYPLRKGLATVMICNKLQVFKFTDRYRGSYSTPLGSAVCPFYCSYLGFNDELLWAAAWIHRASRAPSYLNYLKNKGAEDGLNDDDFSFSWDDKRAGTKVLISKLFLTHKNGDFEFYKEHSDRYICSLIPVSPSELLEWKLANDEQNHR</sequence>
<evidence type="ECO:0000256" key="8">
    <source>
        <dbReference type="ARBA" id="ARBA00023326"/>
    </source>
</evidence>
<evidence type="ECO:0000256" key="5">
    <source>
        <dbReference type="ARBA" id="ARBA00023001"/>
    </source>
</evidence>
<dbReference type="Pfam" id="PF00759">
    <property type="entry name" value="Glyco_hydro_9"/>
    <property type="match status" value="1"/>
</dbReference>
<keyword evidence="6" id="KW-0119">Carbohydrate metabolism</keyword>
<dbReference type="GO" id="GO:0030245">
    <property type="term" value="P:cellulose catabolic process"/>
    <property type="evidence" value="ECO:0007669"/>
    <property type="project" value="UniProtKB-KW"/>
</dbReference>
<keyword evidence="8" id="KW-0624">Polysaccharide degradation</keyword>
<dbReference type="InterPro" id="IPR012341">
    <property type="entry name" value="6hp_glycosidase-like_sf"/>
</dbReference>
<evidence type="ECO:0000256" key="4">
    <source>
        <dbReference type="ARBA" id="ARBA00022801"/>
    </source>
</evidence>
<dbReference type="PANTHER" id="PTHR22298">
    <property type="entry name" value="ENDO-1,4-BETA-GLUCANASE"/>
    <property type="match status" value="1"/>
</dbReference>
<dbReference type="InterPro" id="IPR008928">
    <property type="entry name" value="6-hairpin_glycosidase_sf"/>
</dbReference>
<comment type="caution">
    <text evidence="11">The sequence shown here is derived from an EMBL/GenBank/DDBJ whole genome shotgun (WGS) entry which is preliminary data.</text>
</comment>
<feature type="domain" description="Glycoside hydrolase family 9" evidence="10">
    <location>
        <begin position="314"/>
        <end position="424"/>
    </location>
</feature>
<evidence type="ECO:0000313" key="11">
    <source>
        <dbReference type="EMBL" id="GEU50523.1"/>
    </source>
</evidence>
<gene>
    <name evidence="11" type="ORF">Tci_022501</name>
</gene>
<dbReference type="InterPro" id="IPR001701">
    <property type="entry name" value="Glyco_hydro_9"/>
</dbReference>
<feature type="compositionally biased region" description="Polar residues" evidence="9">
    <location>
        <begin position="1"/>
        <end position="23"/>
    </location>
</feature>
<evidence type="ECO:0000259" key="10">
    <source>
        <dbReference type="Pfam" id="PF00759"/>
    </source>
</evidence>
<protein>
    <recommendedName>
        <fullName evidence="3">cellulase</fullName>
        <ecNumber evidence="3">3.2.1.4</ecNumber>
    </recommendedName>
</protein>
<keyword evidence="5" id="KW-0136">Cellulose degradation</keyword>
<dbReference type="SUPFAM" id="SSF48208">
    <property type="entry name" value="Six-hairpin glycosidases"/>
    <property type="match status" value="1"/>
</dbReference>
<proteinExistence type="inferred from homology"/>
<evidence type="ECO:0000256" key="3">
    <source>
        <dbReference type="ARBA" id="ARBA00012601"/>
    </source>
</evidence>
<evidence type="ECO:0000256" key="7">
    <source>
        <dbReference type="ARBA" id="ARBA00023295"/>
    </source>
</evidence>